<evidence type="ECO:0000313" key="6">
    <source>
        <dbReference type="EMBL" id="ETO62173.1"/>
    </source>
</evidence>
<reference evidence="6 7" key="1">
    <citation type="submission" date="2013-11" db="EMBL/GenBank/DDBJ databases">
        <title>The Genome Sequence of Phytophthora parasitica P1976.</title>
        <authorList>
            <consortium name="The Broad Institute Genomics Platform"/>
            <person name="Russ C."/>
            <person name="Tyler B."/>
            <person name="Panabieres F."/>
            <person name="Shan W."/>
            <person name="Tripathy S."/>
            <person name="Grunwald N."/>
            <person name="Machado M."/>
            <person name="Johnson C.S."/>
            <person name="Walker B."/>
            <person name="Young S."/>
            <person name="Zeng Q."/>
            <person name="Gargeya S."/>
            <person name="Fitzgerald M."/>
            <person name="Haas B."/>
            <person name="Abouelleil A."/>
            <person name="Allen A.W."/>
            <person name="Alvarado L."/>
            <person name="Arachchi H.M."/>
            <person name="Berlin A.M."/>
            <person name="Chapman S.B."/>
            <person name="Gainer-Dewar J."/>
            <person name="Goldberg J."/>
            <person name="Griggs A."/>
            <person name="Gujja S."/>
            <person name="Hansen M."/>
            <person name="Howarth C."/>
            <person name="Imamovic A."/>
            <person name="Ireland A."/>
            <person name="Larimer J."/>
            <person name="McCowan C."/>
            <person name="Murphy C."/>
            <person name="Pearson M."/>
            <person name="Poon T.W."/>
            <person name="Priest M."/>
            <person name="Roberts A."/>
            <person name="Saif S."/>
            <person name="Shea T."/>
            <person name="Sisk P."/>
            <person name="Sykes S."/>
            <person name="Wortman J."/>
            <person name="Nusbaum C."/>
            <person name="Birren B."/>
        </authorList>
    </citation>
    <scope>NUCLEOTIDE SEQUENCE [LARGE SCALE GENOMIC DNA]</scope>
    <source>
        <strain evidence="6 7">P1976</strain>
    </source>
</reference>
<comment type="subcellular location">
    <subcellularLocation>
        <location evidence="1 5">Secreted</location>
    </subcellularLocation>
</comment>
<sequence length="158" mass="18417">MRLLLWVLLVTLVTFLSSGDAAPVDSNKQLERAAINKVTSRNLANDNSLKHEKRFLRGDRSNIVNLKDGDENEERKIGQKMTTALKSIKVWYLKWEQKILLPGFKKMAKKEMTYSKLMDRFRVRMMNSGRWGTPSGFKRYGRLYKDYLISINRADLTV</sequence>
<dbReference type="EMBL" id="ANJA01003649">
    <property type="protein sequence ID" value="ETO62173.1"/>
    <property type="molecule type" value="Genomic_DNA"/>
</dbReference>
<dbReference type="AlphaFoldDB" id="A0A080Z6B2"/>
<dbReference type="OrthoDB" id="102701at2759"/>
<dbReference type="InterPro" id="IPR031825">
    <property type="entry name" value="RXLR"/>
</dbReference>
<keyword evidence="3 5" id="KW-0964">Secreted</keyword>
<comment type="domain">
    <text evidence="5">The RxLR-dEER motif acts to carry the protein into the host cell cytoplasm through binding to cell surface phosphatidylinositol-3-phosphate.</text>
</comment>
<feature type="signal peptide" evidence="5">
    <location>
        <begin position="1"/>
        <end position="21"/>
    </location>
</feature>
<evidence type="ECO:0000256" key="1">
    <source>
        <dbReference type="ARBA" id="ARBA00004613"/>
    </source>
</evidence>
<proteinExistence type="inferred from homology"/>
<dbReference type="Pfam" id="PF16810">
    <property type="entry name" value="RXLR"/>
    <property type="match status" value="1"/>
</dbReference>
<evidence type="ECO:0000256" key="2">
    <source>
        <dbReference type="ARBA" id="ARBA00010400"/>
    </source>
</evidence>
<accession>A0A080Z6B2</accession>
<evidence type="ECO:0000256" key="5">
    <source>
        <dbReference type="RuleBase" id="RU367124"/>
    </source>
</evidence>
<gene>
    <name evidence="6" type="ORF">F444_19895</name>
</gene>
<evidence type="ECO:0000313" key="7">
    <source>
        <dbReference type="Proteomes" id="UP000028582"/>
    </source>
</evidence>
<comment type="function">
    <text evidence="5">Effector that suppresses plant defense responses during pathogen infection.</text>
</comment>
<evidence type="ECO:0000256" key="3">
    <source>
        <dbReference type="ARBA" id="ARBA00022525"/>
    </source>
</evidence>
<organism evidence="6 7">
    <name type="scientific">Phytophthora nicotianae P1976</name>
    <dbReference type="NCBI Taxonomy" id="1317066"/>
    <lineage>
        <taxon>Eukaryota</taxon>
        <taxon>Sar</taxon>
        <taxon>Stramenopiles</taxon>
        <taxon>Oomycota</taxon>
        <taxon>Peronosporomycetes</taxon>
        <taxon>Peronosporales</taxon>
        <taxon>Peronosporaceae</taxon>
        <taxon>Phytophthora</taxon>
    </lineage>
</organism>
<keyword evidence="4 5" id="KW-0732">Signal</keyword>
<dbReference type="Proteomes" id="UP000028582">
    <property type="component" value="Unassembled WGS sequence"/>
</dbReference>
<evidence type="ECO:0000256" key="4">
    <source>
        <dbReference type="ARBA" id="ARBA00022729"/>
    </source>
</evidence>
<comment type="similarity">
    <text evidence="2 5">Belongs to the RxLR effector family.</text>
</comment>
<feature type="chain" id="PRO_5028521454" description="RxLR effector protein" evidence="5">
    <location>
        <begin position="22"/>
        <end position="158"/>
    </location>
</feature>
<protein>
    <recommendedName>
        <fullName evidence="5">RxLR effector protein</fullName>
    </recommendedName>
</protein>
<dbReference type="GO" id="GO:0005576">
    <property type="term" value="C:extracellular region"/>
    <property type="evidence" value="ECO:0007669"/>
    <property type="project" value="UniProtKB-SubCell"/>
</dbReference>
<comment type="caution">
    <text evidence="6">The sequence shown here is derived from an EMBL/GenBank/DDBJ whole genome shotgun (WGS) entry which is preliminary data.</text>
</comment>
<name>A0A080Z6B2_PHYNI</name>